<dbReference type="Proteomes" id="UP000012106">
    <property type="component" value="Unassembled WGS sequence"/>
</dbReference>
<accession>M6JTV1</accession>
<name>M6JTV1_9LEPT</name>
<sequence>MYPSVRQAKTDTSCSFLLNSNKNAHDFNSERSFGKKINGLP</sequence>
<organism evidence="1 2">
    <name type="scientific">Leptospira santarosai serovar Arenal str. MAVJ 401</name>
    <dbReference type="NCBI Taxonomy" id="1049976"/>
    <lineage>
        <taxon>Bacteria</taxon>
        <taxon>Pseudomonadati</taxon>
        <taxon>Spirochaetota</taxon>
        <taxon>Spirochaetia</taxon>
        <taxon>Leptospirales</taxon>
        <taxon>Leptospiraceae</taxon>
        <taxon>Leptospira</taxon>
    </lineage>
</organism>
<evidence type="ECO:0000313" key="2">
    <source>
        <dbReference type="Proteomes" id="UP000012106"/>
    </source>
</evidence>
<protein>
    <submittedName>
        <fullName evidence="1">Uncharacterized protein</fullName>
    </submittedName>
</protein>
<comment type="caution">
    <text evidence="1">The sequence shown here is derived from an EMBL/GenBank/DDBJ whole genome shotgun (WGS) entry which is preliminary data.</text>
</comment>
<evidence type="ECO:0000313" key="1">
    <source>
        <dbReference type="EMBL" id="EMN22995.1"/>
    </source>
</evidence>
<gene>
    <name evidence="1" type="ORF">LEP1GSC063_3422</name>
</gene>
<dbReference type="EMBL" id="AHMU02000018">
    <property type="protein sequence ID" value="EMN22995.1"/>
    <property type="molecule type" value="Genomic_DNA"/>
</dbReference>
<dbReference type="AlphaFoldDB" id="M6JTV1"/>
<reference evidence="1 2" key="1">
    <citation type="submission" date="2013-01" db="EMBL/GenBank/DDBJ databases">
        <authorList>
            <person name="Harkins D.M."/>
            <person name="Durkin A.S."/>
            <person name="Brinkac L.M."/>
            <person name="Haft D.H."/>
            <person name="Selengut J.D."/>
            <person name="Sanka R."/>
            <person name="DePew J."/>
            <person name="Purushe J."/>
            <person name="Hartskeerl R.A."/>
            <person name="Ahmed A."/>
            <person name="van der Linden H."/>
            <person name="Goris M.G.A."/>
            <person name="Vinetz J.M."/>
            <person name="Sutton G.G."/>
            <person name="Nierman W.C."/>
            <person name="Fouts D.E."/>
        </authorList>
    </citation>
    <scope>NUCLEOTIDE SEQUENCE [LARGE SCALE GENOMIC DNA]</scope>
    <source>
        <strain evidence="1 2">MAVJ 401</strain>
    </source>
</reference>
<proteinExistence type="predicted"/>